<organism evidence="7 8">
    <name type="scientific">Methanomethylovorans hollandica (strain DSM 15978 / NBRC 107637 / DMS1)</name>
    <dbReference type="NCBI Taxonomy" id="867904"/>
    <lineage>
        <taxon>Archaea</taxon>
        <taxon>Methanobacteriati</taxon>
        <taxon>Methanobacteriota</taxon>
        <taxon>Stenosarchaea group</taxon>
        <taxon>Methanomicrobia</taxon>
        <taxon>Methanosarcinales</taxon>
        <taxon>Methanosarcinaceae</taxon>
        <taxon>Methanomethylovorans</taxon>
    </lineage>
</organism>
<keyword evidence="8" id="KW-1185">Reference proteome</keyword>
<dbReference type="KEGG" id="mhz:Metho_0377"/>
<dbReference type="AlphaFoldDB" id="L0KXD6"/>
<dbReference type="GeneID" id="14407483"/>
<accession>L0KXD6</accession>
<keyword evidence="4 5" id="KW-0472">Membrane</keyword>
<reference evidence="8" key="1">
    <citation type="submission" date="2012-02" db="EMBL/GenBank/DDBJ databases">
        <title>Complete sequence of chromosome of Methanomethylovorans hollandica DSM 15978.</title>
        <authorList>
            <person name="Lucas S."/>
            <person name="Copeland A."/>
            <person name="Lapidus A."/>
            <person name="Glavina del Rio T."/>
            <person name="Dalin E."/>
            <person name="Tice H."/>
            <person name="Bruce D."/>
            <person name="Goodwin L."/>
            <person name="Pitluck S."/>
            <person name="Peters L."/>
            <person name="Mikhailova N."/>
            <person name="Held B."/>
            <person name="Kyrpides N."/>
            <person name="Mavromatis K."/>
            <person name="Ivanova N."/>
            <person name="Brettin T."/>
            <person name="Detter J.C."/>
            <person name="Han C."/>
            <person name="Larimer F."/>
            <person name="Land M."/>
            <person name="Hauser L."/>
            <person name="Markowitz V."/>
            <person name="Cheng J.-F."/>
            <person name="Hugenholtz P."/>
            <person name="Woyke T."/>
            <person name="Wu D."/>
            <person name="Spring S."/>
            <person name="Schroeder M."/>
            <person name="Brambilla E."/>
            <person name="Klenk H.-P."/>
            <person name="Eisen J.A."/>
        </authorList>
    </citation>
    <scope>NUCLEOTIDE SEQUENCE [LARGE SCALE GENOMIC DNA]</scope>
    <source>
        <strain evidence="8">DSM 15978 / NBRC 107637 / DMS1</strain>
    </source>
</reference>
<feature type="transmembrane region" description="Helical" evidence="5">
    <location>
        <begin position="102"/>
        <end position="123"/>
    </location>
</feature>
<feature type="transmembrane region" description="Helical" evidence="5">
    <location>
        <begin position="150"/>
        <end position="172"/>
    </location>
</feature>
<dbReference type="InterPro" id="IPR006977">
    <property type="entry name" value="Yip1_dom"/>
</dbReference>
<feature type="domain" description="Yip1" evidence="6">
    <location>
        <begin position="4"/>
        <end position="199"/>
    </location>
</feature>
<dbReference type="RefSeq" id="WP_015323818.1">
    <property type="nucleotide sequence ID" value="NC_019977.1"/>
</dbReference>
<dbReference type="Proteomes" id="UP000010866">
    <property type="component" value="Chromosome"/>
</dbReference>
<dbReference type="STRING" id="867904.Metho_0377"/>
<feature type="transmembrane region" description="Helical" evidence="5">
    <location>
        <begin position="27"/>
        <end position="45"/>
    </location>
</feature>
<evidence type="ECO:0000313" key="7">
    <source>
        <dbReference type="EMBL" id="AGB48649.1"/>
    </source>
</evidence>
<dbReference type="GO" id="GO:0016020">
    <property type="term" value="C:membrane"/>
    <property type="evidence" value="ECO:0007669"/>
    <property type="project" value="UniProtKB-SubCell"/>
</dbReference>
<gene>
    <name evidence="7" type="ordered locus">Metho_0377</name>
</gene>
<dbReference type="HOGENOM" id="CLU_111437_0_0_2"/>
<protein>
    <recommendedName>
        <fullName evidence="6">Yip1 domain-containing protein</fullName>
    </recommendedName>
</protein>
<evidence type="ECO:0000259" key="6">
    <source>
        <dbReference type="Pfam" id="PF04893"/>
    </source>
</evidence>
<comment type="subcellular location">
    <subcellularLocation>
        <location evidence="1">Membrane</location>
        <topology evidence="1">Multi-pass membrane protein</topology>
    </subcellularLocation>
</comment>
<dbReference type="Pfam" id="PF04893">
    <property type="entry name" value="Yip1"/>
    <property type="match status" value="1"/>
</dbReference>
<evidence type="ECO:0000313" key="8">
    <source>
        <dbReference type="Proteomes" id="UP000010866"/>
    </source>
</evidence>
<evidence type="ECO:0000256" key="1">
    <source>
        <dbReference type="ARBA" id="ARBA00004141"/>
    </source>
</evidence>
<proteinExistence type="predicted"/>
<evidence type="ECO:0000256" key="5">
    <source>
        <dbReference type="SAM" id="Phobius"/>
    </source>
</evidence>
<feature type="transmembrane region" description="Helical" evidence="5">
    <location>
        <begin position="65"/>
        <end position="90"/>
    </location>
</feature>
<dbReference type="EMBL" id="CP003362">
    <property type="protein sequence ID" value="AGB48649.1"/>
    <property type="molecule type" value="Genomic_DNA"/>
</dbReference>
<evidence type="ECO:0000256" key="4">
    <source>
        <dbReference type="ARBA" id="ARBA00023136"/>
    </source>
</evidence>
<name>L0KXD6_METHD</name>
<evidence type="ECO:0000256" key="3">
    <source>
        <dbReference type="ARBA" id="ARBA00022989"/>
    </source>
</evidence>
<sequence>MMLEVLTNPSGFFEKKTKEEVDLKQPLAILGAMALISAISAYIVASKVIGSLPSDVAAVTQIGMAIGAIFAIIVVFIMWVIYGGIFYLISSFLGGQGNFKRVLEFVAYGFLPSIMSSVISLFLTNKAYSSLDFSIQDPAILEKAMLSDPYIMASTVIGILLTLWSANIWVFAIMYSRNLTVKNALIAVGVPIGLYTIYMIYTLSKAFN</sequence>
<feature type="transmembrane region" description="Helical" evidence="5">
    <location>
        <begin position="184"/>
        <end position="203"/>
    </location>
</feature>
<evidence type="ECO:0000256" key="2">
    <source>
        <dbReference type="ARBA" id="ARBA00022692"/>
    </source>
</evidence>
<keyword evidence="2 5" id="KW-0812">Transmembrane</keyword>
<keyword evidence="3 5" id="KW-1133">Transmembrane helix</keyword>